<sequence length="452" mass="53548">MKKNWNINKVQKEERSFLNLVDKKYQEFNMPTRYKGTIDSMLQEFFSKTSRKRHVWKREVFKRLLVHLYNQKCYGLLRNYNSVEVLHNISSFGNRIARTIEDWERKSLHKEEQLRSLIRHCFTIYETPRFLESSFFGAEKKYMLWYVQLGKGKSVKELSQMPVNLTSKMAHEFRNAPAYFLVDEALRYAQAIGYGASREKAKMISSSRLSIIRANEEVFWASVVHFFVRQENLKKDELDLVIDYITFKYREDKSFSMKNRTLDALVNSTREWHRTVYENEKEEVLYWKSSGIKPLYVEEIENGKKVIYKTIELLNSMQLYDEGFEMQHCVGEYDHDCKVKNCTIFSLQKIVEGASIERLATIEVRLPEYEIAQAKAKFNDVPDKKSFELIDTWIDNSQVKARKKMDYERQYYVNDGVVENIQSNSENQGAIIAAVKIILWLLYILMKMAATS</sequence>
<dbReference type="InterPro" id="IPR025586">
    <property type="entry name" value="PcfJ"/>
</dbReference>
<comment type="caution">
    <text evidence="1">The sequence shown here is derived from an EMBL/GenBank/DDBJ whole genome shotgun (WGS) entry which is preliminary data.</text>
</comment>
<dbReference type="Proteomes" id="UP001497527">
    <property type="component" value="Unassembled WGS sequence"/>
</dbReference>
<dbReference type="Pfam" id="PF14284">
    <property type="entry name" value="PcfJ"/>
    <property type="match status" value="1"/>
</dbReference>
<dbReference type="EMBL" id="CAXJIO010000011">
    <property type="protein sequence ID" value="CAL2102494.1"/>
    <property type="molecule type" value="Genomic_DNA"/>
</dbReference>
<gene>
    <name evidence="1" type="ORF">T190423A01A_20245</name>
</gene>
<dbReference type="RefSeq" id="WP_348715803.1">
    <property type="nucleotide sequence ID" value="NZ_CAXJIO010000011.1"/>
</dbReference>
<keyword evidence="2" id="KW-1185">Reference proteome</keyword>
<evidence type="ECO:0000313" key="1">
    <source>
        <dbReference type="EMBL" id="CAL2102494.1"/>
    </source>
</evidence>
<organism evidence="1 2">
    <name type="scientific">Tenacibaculum polynesiense</name>
    <dbReference type="NCBI Taxonomy" id="3137857"/>
    <lineage>
        <taxon>Bacteria</taxon>
        <taxon>Pseudomonadati</taxon>
        <taxon>Bacteroidota</taxon>
        <taxon>Flavobacteriia</taxon>
        <taxon>Flavobacteriales</taxon>
        <taxon>Flavobacteriaceae</taxon>
        <taxon>Tenacibaculum</taxon>
    </lineage>
</organism>
<protein>
    <recommendedName>
        <fullName evidence="3">PcfJ-like protein</fullName>
    </recommendedName>
</protein>
<evidence type="ECO:0000313" key="2">
    <source>
        <dbReference type="Proteomes" id="UP001497527"/>
    </source>
</evidence>
<reference evidence="1 2" key="1">
    <citation type="submission" date="2024-05" db="EMBL/GenBank/DDBJ databases">
        <authorList>
            <person name="Duchaud E."/>
        </authorList>
    </citation>
    <scope>NUCLEOTIDE SEQUENCE [LARGE SCALE GENOMIC DNA]</scope>
    <source>
        <strain evidence="1">Ena-SAMPLE-TAB-13-05-2024-13:56:06:370-140308</strain>
    </source>
</reference>
<name>A0ABM9PA83_9FLAO</name>
<proteinExistence type="predicted"/>
<accession>A0ABM9PA83</accession>
<evidence type="ECO:0008006" key="3">
    <source>
        <dbReference type="Google" id="ProtNLM"/>
    </source>
</evidence>